<dbReference type="Pfam" id="PF08698">
    <property type="entry name" value="Fcf2"/>
    <property type="match status" value="1"/>
</dbReference>
<evidence type="ECO:0000256" key="2">
    <source>
        <dbReference type="ARBA" id="ARBA00023242"/>
    </source>
</evidence>
<sequence length="267" mass="31091">MVKTRSTRNKVPGSSPQPMEESAEDKVQEKSDYTAEELASLAFDHIKDKIKDKLDHSLPDILILPGGREGDKKGLDLASRIDPGIDIGGERERGGKDRMFKKDKISLEMTKRQEEIMKKSVITSDFEKKESAPPVLVSRYKLKKMRKAEREKSAGSNWFDMPAPEMTEELKNDLKVLQMRETLDRSHHYKKSDWKKLPKYFQVGRVIEGPGEFYSARIPKKQRKRTIVEELLADQDFKKYQKRKFSELQAKKQALMRRRKKKSFTKT</sequence>
<keyword evidence="6" id="KW-1185">Reference proteome</keyword>
<keyword evidence="2" id="KW-0539">Nucleus</keyword>
<reference evidence="5" key="2">
    <citation type="submission" date="2017-05" db="UniProtKB">
        <authorList>
            <consortium name="EnsemblMetazoa"/>
        </authorList>
    </citation>
    <scope>IDENTIFICATION</scope>
</reference>
<dbReference type="EnsemblMetazoa" id="XM_011409626.2">
    <property type="protein sequence ID" value="XP_011407928.2"/>
    <property type="gene ID" value="LOC100640687"/>
</dbReference>
<dbReference type="GO" id="GO:0006396">
    <property type="term" value="P:RNA processing"/>
    <property type="evidence" value="ECO:0007669"/>
    <property type="project" value="TreeGrafter"/>
</dbReference>
<comment type="subcellular location">
    <subcellularLocation>
        <location evidence="1">Nucleus</location>
        <location evidence="1">Nucleolus</location>
    </subcellularLocation>
</comment>
<dbReference type="AlphaFoldDB" id="A0A1X7TB47"/>
<dbReference type="OrthoDB" id="427886at2759"/>
<reference evidence="6" key="1">
    <citation type="journal article" date="2010" name="Nature">
        <title>The Amphimedon queenslandica genome and the evolution of animal complexity.</title>
        <authorList>
            <person name="Srivastava M."/>
            <person name="Simakov O."/>
            <person name="Chapman J."/>
            <person name="Fahey B."/>
            <person name="Gauthier M.E."/>
            <person name="Mitros T."/>
            <person name="Richards G.S."/>
            <person name="Conaco C."/>
            <person name="Dacre M."/>
            <person name="Hellsten U."/>
            <person name="Larroux C."/>
            <person name="Putnam N.H."/>
            <person name="Stanke M."/>
            <person name="Adamska M."/>
            <person name="Darling A."/>
            <person name="Degnan S.M."/>
            <person name="Oakley T.H."/>
            <person name="Plachetzki D.C."/>
            <person name="Zhai Y."/>
            <person name="Adamski M."/>
            <person name="Calcino A."/>
            <person name="Cummins S.F."/>
            <person name="Goodstein D.M."/>
            <person name="Harris C."/>
            <person name="Jackson D.J."/>
            <person name="Leys S.P."/>
            <person name="Shu S."/>
            <person name="Woodcroft B.J."/>
            <person name="Vervoort M."/>
            <person name="Kosik K.S."/>
            <person name="Manning G."/>
            <person name="Degnan B.M."/>
            <person name="Rokhsar D.S."/>
        </authorList>
    </citation>
    <scope>NUCLEOTIDE SEQUENCE [LARGE SCALE GENOMIC DNA]</scope>
</reference>
<evidence type="ECO:0000313" key="6">
    <source>
        <dbReference type="Proteomes" id="UP000007879"/>
    </source>
</evidence>
<dbReference type="PANTHER" id="PTHR21686">
    <property type="entry name" value="DEOXYNUCLEOTIDYLTRANSFERASE TERMINAL-INTERACTING PROTEIN 2"/>
    <property type="match status" value="1"/>
</dbReference>
<dbReference type="InterPro" id="IPR039883">
    <property type="entry name" value="Fcf2/DNTTIP2"/>
</dbReference>
<evidence type="ECO:0000256" key="1">
    <source>
        <dbReference type="ARBA" id="ARBA00004604"/>
    </source>
</evidence>
<dbReference type="Proteomes" id="UP000007879">
    <property type="component" value="Unassembled WGS sequence"/>
</dbReference>
<dbReference type="STRING" id="400682.A0A1X7TB47"/>
<evidence type="ECO:0000313" key="5">
    <source>
        <dbReference type="EnsemblMetazoa" id="Aqu2.1.11542_001"/>
    </source>
</evidence>
<evidence type="ECO:0000259" key="4">
    <source>
        <dbReference type="Pfam" id="PF08698"/>
    </source>
</evidence>
<dbReference type="InterPro" id="IPR014810">
    <property type="entry name" value="Fcf2_C"/>
</dbReference>
<dbReference type="PANTHER" id="PTHR21686:SF12">
    <property type="entry name" value="DEOXYNUCLEOTIDYLTRANSFERASE TERMINAL-INTERACTING PROTEIN 2"/>
    <property type="match status" value="1"/>
</dbReference>
<proteinExistence type="predicted"/>
<gene>
    <name evidence="5" type="primary">100640687</name>
</gene>
<dbReference type="EnsemblMetazoa" id="Aqu2.1.11542_001">
    <property type="protein sequence ID" value="Aqu2.1.11542_001"/>
    <property type="gene ID" value="Aqu2.1.11542"/>
</dbReference>
<dbReference type="KEGG" id="aqu:100640687"/>
<evidence type="ECO:0000256" key="3">
    <source>
        <dbReference type="SAM" id="MobiDB-lite"/>
    </source>
</evidence>
<dbReference type="GO" id="GO:0005730">
    <property type="term" value="C:nucleolus"/>
    <property type="evidence" value="ECO:0007669"/>
    <property type="project" value="UniProtKB-SubCell"/>
</dbReference>
<protein>
    <recommendedName>
        <fullName evidence="4">Fcf2 pre-rRNA processing C-terminal domain-containing protein</fullName>
    </recommendedName>
</protein>
<dbReference type="GO" id="GO:0003723">
    <property type="term" value="F:RNA binding"/>
    <property type="evidence" value="ECO:0007669"/>
    <property type="project" value="TreeGrafter"/>
</dbReference>
<organism evidence="5">
    <name type="scientific">Amphimedon queenslandica</name>
    <name type="common">Sponge</name>
    <dbReference type="NCBI Taxonomy" id="400682"/>
    <lineage>
        <taxon>Eukaryota</taxon>
        <taxon>Metazoa</taxon>
        <taxon>Porifera</taxon>
        <taxon>Demospongiae</taxon>
        <taxon>Heteroscleromorpha</taxon>
        <taxon>Haplosclerida</taxon>
        <taxon>Niphatidae</taxon>
        <taxon>Amphimedon</taxon>
    </lineage>
</organism>
<name>A0A1X7TB47_AMPQE</name>
<feature type="region of interest" description="Disordered" evidence="3">
    <location>
        <begin position="1"/>
        <end position="31"/>
    </location>
</feature>
<feature type="domain" description="Fcf2 pre-rRNA processing C-terminal" evidence="4">
    <location>
        <begin position="151"/>
        <end position="244"/>
    </location>
</feature>
<accession>A0A1X7TB47</accession>
<dbReference type="InParanoid" id="A0A1X7TB47"/>